<evidence type="ECO:0000256" key="1">
    <source>
        <dbReference type="SAM" id="MobiDB-lite"/>
    </source>
</evidence>
<accession>A0AAP0P3M3</accession>
<dbReference type="AlphaFoldDB" id="A0AAP0P3M3"/>
<reference evidence="2 3" key="1">
    <citation type="submission" date="2024-01" db="EMBL/GenBank/DDBJ databases">
        <title>Genome assemblies of Stephania.</title>
        <authorList>
            <person name="Yang L."/>
        </authorList>
    </citation>
    <scope>NUCLEOTIDE SEQUENCE [LARGE SCALE GENOMIC DNA]</scope>
    <source>
        <strain evidence="2">QJT</strain>
        <tissue evidence="2">Leaf</tissue>
    </source>
</reference>
<sequence length="310" mass="35008">MVSRFRRTLSFPTKGTPNPSRPSKSSYHVRSTSLIPCRSHPLISQLQTEIQELRAWTKTRACDGLVLLKSLHDSVGDLLQLPQTQDSLRRRPDWAEPLLDHFLLFADVFGVLRDALMDLKEQQLGAQVGARRRMINTNNEAALTAMRAYVKARKRMGMEVRRAAAEVIRSLVPRPRLRPVPDASLHVLVDGNSELAMILRDVHDVTVSSTLSILDIIVKASTYSTTSSFVNNIVSWKVWKYKRSTGSDFGGFQEVERMRKRGGGVGIEEFVRKLEEMEKCIGEMESASQGVFRTFLRARVSLLNILSQSQ</sequence>
<proteinExistence type="predicted"/>
<dbReference type="PANTHER" id="PTHR33070:SF49">
    <property type="entry name" value="OS06G0725500 PROTEIN"/>
    <property type="match status" value="1"/>
</dbReference>
<dbReference type="Pfam" id="PF03087">
    <property type="entry name" value="BPS1"/>
    <property type="match status" value="1"/>
</dbReference>
<evidence type="ECO:0000313" key="2">
    <source>
        <dbReference type="EMBL" id="KAK9129278.1"/>
    </source>
</evidence>
<evidence type="ECO:0000313" key="3">
    <source>
        <dbReference type="Proteomes" id="UP001417504"/>
    </source>
</evidence>
<dbReference type="Proteomes" id="UP001417504">
    <property type="component" value="Unassembled WGS sequence"/>
</dbReference>
<dbReference type="PANTHER" id="PTHR33070">
    <property type="entry name" value="OS06G0725500 PROTEIN"/>
    <property type="match status" value="1"/>
</dbReference>
<dbReference type="GO" id="GO:0048364">
    <property type="term" value="P:root development"/>
    <property type="evidence" value="ECO:0007669"/>
    <property type="project" value="InterPro"/>
</dbReference>
<feature type="region of interest" description="Disordered" evidence="1">
    <location>
        <begin position="1"/>
        <end position="27"/>
    </location>
</feature>
<dbReference type="GO" id="GO:0048367">
    <property type="term" value="P:shoot system development"/>
    <property type="evidence" value="ECO:0007669"/>
    <property type="project" value="InterPro"/>
</dbReference>
<organism evidence="2 3">
    <name type="scientific">Stephania japonica</name>
    <dbReference type="NCBI Taxonomy" id="461633"/>
    <lineage>
        <taxon>Eukaryota</taxon>
        <taxon>Viridiplantae</taxon>
        <taxon>Streptophyta</taxon>
        <taxon>Embryophyta</taxon>
        <taxon>Tracheophyta</taxon>
        <taxon>Spermatophyta</taxon>
        <taxon>Magnoliopsida</taxon>
        <taxon>Ranunculales</taxon>
        <taxon>Menispermaceae</taxon>
        <taxon>Menispermoideae</taxon>
        <taxon>Cissampelideae</taxon>
        <taxon>Stephania</taxon>
    </lineage>
</organism>
<name>A0AAP0P3M3_9MAGN</name>
<gene>
    <name evidence="2" type="ORF">Sjap_009765</name>
</gene>
<dbReference type="EMBL" id="JBBNAE010000004">
    <property type="protein sequence ID" value="KAK9129278.1"/>
    <property type="molecule type" value="Genomic_DNA"/>
</dbReference>
<keyword evidence="3" id="KW-1185">Reference proteome</keyword>
<protein>
    <submittedName>
        <fullName evidence="2">Uncharacterized protein</fullName>
    </submittedName>
</protein>
<comment type="caution">
    <text evidence="2">The sequence shown here is derived from an EMBL/GenBank/DDBJ whole genome shotgun (WGS) entry which is preliminary data.</text>
</comment>
<dbReference type="InterPro" id="IPR004320">
    <property type="entry name" value="BPS1_pln"/>
</dbReference>
<feature type="compositionally biased region" description="Polar residues" evidence="1">
    <location>
        <begin position="10"/>
        <end position="27"/>
    </location>
</feature>